<geneLocation type="plasmid" evidence="1">
    <name>pBK32533</name>
</geneLocation>
<dbReference type="AlphaFoldDB" id="A0A0E3KIF3"/>
<protein>
    <submittedName>
        <fullName evidence="1">Uncharacterized protein</fullName>
    </submittedName>
</protein>
<keyword evidence="1" id="KW-0614">Plasmid</keyword>
<proteinExistence type="predicted"/>
<dbReference type="EMBL" id="KP345882">
    <property type="protein sequence ID" value="AKA87190.1"/>
    <property type="molecule type" value="Genomic_DNA"/>
</dbReference>
<reference evidence="1" key="1">
    <citation type="journal article" date="2015" name="Antimicrob. Agents Chemother.">
        <title>Complete Sequence of a blaKPC-Harboring Cointegrate Plasmid Isolated from Escherichia coli.</title>
        <authorList>
            <person name="Chavda K.D."/>
            <person name="Chen L."/>
            <person name="Jacobs M.R."/>
            <person name="Rojtman A.D."/>
            <person name="Bonomo R.A."/>
            <person name="Kreiswirth B.N."/>
        </authorList>
    </citation>
    <scope>NUCLEOTIDE SEQUENCE</scope>
    <source>
        <strain evidence="1">BK32533</strain>
        <plasmid evidence="1">pBK32533</plasmid>
    </source>
</reference>
<accession>A0A0E3KIF3</accession>
<evidence type="ECO:0000313" key="1">
    <source>
        <dbReference type="EMBL" id="AKA87190.1"/>
    </source>
</evidence>
<organism evidence="1">
    <name type="scientific">Escherichia coli</name>
    <dbReference type="NCBI Taxonomy" id="562"/>
    <lineage>
        <taxon>Bacteria</taxon>
        <taxon>Pseudomonadati</taxon>
        <taxon>Pseudomonadota</taxon>
        <taxon>Gammaproteobacteria</taxon>
        <taxon>Enterobacterales</taxon>
        <taxon>Enterobacteriaceae</taxon>
        <taxon>Escherichia</taxon>
    </lineage>
</organism>
<sequence length="45" mass="4879">MACCFLENHSRIARLKQPSFENHENAVSRGVGLAQSLAVVGARIP</sequence>
<name>A0A0E3KIF3_ECOLX</name>